<sequence length="84" mass="9113">MSKGMKSTMVASSDQCESPAGGCKEDVINTFSVESNNQKMSFLSEKRANTFLGEVLMTESLQCGKSVTEYEGLSMEIPVSPINH</sequence>
<comment type="caution">
    <text evidence="2">The sequence shown here is derived from an EMBL/GenBank/DDBJ whole genome shotgun (WGS) entry which is preliminary data.</text>
</comment>
<dbReference type="EMBL" id="SSDS01000069">
    <property type="protein sequence ID" value="TXG76629.1"/>
    <property type="molecule type" value="Genomic_DNA"/>
</dbReference>
<name>A0A5C7J5E2_9BACT</name>
<proteinExistence type="predicted"/>
<dbReference type="Proteomes" id="UP000321026">
    <property type="component" value="Unassembled WGS sequence"/>
</dbReference>
<evidence type="ECO:0000313" key="2">
    <source>
        <dbReference type="EMBL" id="TXG76629.1"/>
    </source>
</evidence>
<accession>A0A5C7J5E2</accession>
<evidence type="ECO:0000313" key="3">
    <source>
        <dbReference type="Proteomes" id="UP000321026"/>
    </source>
</evidence>
<reference evidence="2 3" key="1">
    <citation type="submission" date="2018-09" db="EMBL/GenBank/DDBJ databases">
        <title>Metagenome Assembled Genomes from an Advanced Water Purification Facility.</title>
        <authorList>
            <person name="Stamps B.W."/>
            <person name="Spear J.R."/>
        </authorList>
    </citation>
    <scope>NUCLEOTIDE SEQUENCE [LARGE SCALE GENOMIC DNA]</scope>
    <source>
        <strain evidence="2">Bin_63_2</strain>
    </source>
</reference>
<protein>
    <submittedName>
        <fullName evidence="2">Uncharacterized protein</fullName>
    </submittedName>
</protein>
<feature type="region of interest" description="Disordered" evidence="1">
    <location>
        <begin position="1"/>
        <end position="21"/>
    </location>
</feature>
<organism evidence="2 3">
    <name type="scientific">Candidatus Dojkabacteria bacterium</name>
    <dbReference type="NCBI Taxonomy" id="2099670"/>
    <lineage>
        <taxon>Bacteria</taxon>
        <taxon>Candidatus Dojkabacteria</taxon>
    </lineage>
</organism>
<evidence type="ECO:0000256" key="1">
    <source>
        <dbReference type="SAM" id="MobiDB-lite"/>
    </source>
</evidence>
<gene>
    <name evidence="2" type="ORF">E6Q11_04245</name>
</gene>
<dbReference type="AlphaFoldDB" id="A0A5C7J5E2"/>